<name>A0A371EF71_MUCPR</name>
<dbReference type="InterPro" id="IPR001584">
    <property type="entry name" value="Integrase_cat-core"/>
</dbReference>
<evidence type="ECO:0000313" key="3">
    <source>
        <dbReference type="Proteomes" id="UP000257109"/>
    </source>
</evidence>
<dbReference type="Proteomes" id="UP000257109">
    <property type="component" value="Unassembled WGS sequence"/>
</dbReference>
<dbReference type="InterPro" id="IPR036397">
    <property type="entry name" value="RNaseH_sf"/>
</dbReference>
<keyword evidence="3" id="KW-1185">Reference proteome</keyword>
<dbReference type="GO" id="GO:0015074">
    <property type="term" value="P:DNA integration"/>
    <property type="evidence" value="ECO:0007669"/>
    <property type="project" value="InterPro"/>
</dbReference>
<proteinExistence type="predicted"/>
<dbReference type="Gene3D" id="3.30.420.10">
    <property type="entry name" value="Ribonuclease H-like superfamily/Ribonuclease H"/>
    <property type="match status" value="1"/>
</dbReference>
<comment type="caution">
    <text evidence="2">The sequence shown here is derived from an EMBL/GenBank/DDBJ whole genome shotgun (WGS) entry which is preliminary data.</text>
</comment>
<organism evidence="2 3">
    <name type="scientific">Mucuna pruriens</name>
    <name type="common">Velvet bean</name>
    <name type="synonym">Dolichos pruriens</name>
    <dbReference type="NCBI Taxonomy" id="157652"/>
    <lineage>
        <taxon>Eukaryota</taxon>
        <taxon>Viridiplantae</taxon>
        <taxon>Streptophyta</taxon>
        <taxon>Embryophyta</taxon>
        <taxon>Tracheophyta</taxon>
        <taxon>Spermatophyta</taxon>
        <taxon>Magnoliopsida</taxon>
        <taxon>eudicotyledons</taxon>
        <taxon>Gunneridae</taxon>
        <taxon>Pentapetalae</taxon>
        <taxon>rosids</taxon>
        <taxon>fabids</taxon>
        <taxon>Fabales</taxon>
        <taxon>Fabaceae</taxon>
        <taxon>Papilionoideae</taxon>
        <taxon>50 kb inversion clade</taxon>
        <taxon>NPAAA clade</taxon>
        <taxon>indigoferoid/millettioid clade</taxon>
        <taxon>Phaseoleae</taxon>
        <taxon>Mucuna</taxon>
    </lineage>
</organism>
<accession>A0A371EF71</accession>
<gene>
    <name evidence="2" type="ORF">CR513_56723</name>
</gene>
<feature type="non-terminal residue" evidence="2">
    <location>
        <position position="1"/>
    </location>
</feature>
<sequence length="460" mass="53409">MAENKVITLGPNELPNLVSSYRLDSRNYLQWAQYIRTTLKGRKKLSHIEGNDPPRDDPKFEAWGDEDSLIMTWLWNSLTSEISRNYMFYSSTREIWENLIETYSMKEDSTACYDIENKIFNSRQGILSITEYYGTLNGLWIELDQYQGLKMGRIFKFLHGLNFKYDPIRVQILGKEKLPSLFESKETRRLVMLDKGNFNIGSAMVRRKDPTKRSTSEEKSFTKSSHGEYCTYCKRSGHAKDTCYKRYGKEKILERMSRNKDSTLMWVNQTTSNKENGVEHPSTSQLDQDIQTFKLTMGRMIGVAKEQGGLYYLQHTKIDNNINKEELPSSQRATSETWAASQIWLYHKRLGHPPFRLRSDNGTESVNLEFSKFLKDNDVVYELTCVNNPQQNGVAKRKNRHLLEVAIALLFQMSVPNVYWGEVVLTAAYLINRLPPRGESYLEVKLVIESLPFPTQDVQV</sequence>
<evidence type="ECO:0000259" key="1">
    <source>
        <dbReference type="PROSITE" id="PS50994"/>
    </source>
</evidence>
<dbReference type="PANTHER" id="PTHR37610">
    <property type="entry name" value="CCHC-TYPE DOMAIN-CONTAINING PROTEIN"/>
    <property type="match status" value="1"/>
</dbReference>
<evidence type="ECO:0000313" key="2">
    <source>
        <dbReference type="EMBL" id="RDX64691.1"/>
    </source>
</evidence>
<dbReference type="SUPFAM" id="SSF53098">
    <property type="entry name" value="Ribonuclease H-like"/>
    <property type="match status" value="1"/>
</dbReference>
<protein>
    <recommendedName>
        <fullName evidence="1">Integrase catalytic domain-containing protein</fullName>
    </recommendedName>
</protein>
<dbReference type="OrthoDB" id="1750639at2759"/>
<dbReference type="EMBL" id="QJKJ01014262">
    <property type="protein sequence ID" value="RDX64691.1"/>
    <property type="molecule type" value="Genomic_DNA"/>
</dbReference>
<dbReference type="InterPro" id="IPR012337">
    <property type="entry name" value="RNaseH-like_sf"/>
</dbReference>
<dbReference type="AlphaFoldDB" id="A0A371EF71"/>
<reference evidence="2" key="1">
    <citation type="submission" date="2018-05" db="EMBL/GenBank/DDBJ databases">
        <title>Draft genome of Mucuna pruriens seed.</title>
        <authorList>
            <person name="Nnadi N.E."/>
            <person name="Vos R."/>
            <person name="Hasami M.H."/>
            <person name="Devisetty U.K."/>
            <person name="Aguiy J.C."/>
        </authorList>
    </citation>
    <scope>NUCLEOTIDE SEQUENCE [LARGE SCALE GENOMIC DNA]</scope>
    <source>
        <strain evidence="2">JCA_2017</strain>
    </source>
</reference>
<dbReference type="GO" id="GO:0003676">
    <property type="term" value="F:nucleic acid binding"/>
    <property type="evidence" value="ECO:0007669"/>
    <property type="project" value="InterPro"/>
</dbReference>
<dbReference type="PANTHER" id="PTHR37610:SF92">
    <property type="entry name" value="RETROTRANSPOSON COPIA-LIKE N-TERMINAL DOMAIN-CONTAINING PROTEIN"/>
    <property type="match status" value="1"/>
</dbReference>
<feature type="domain" description="Integrase catalytic" evidence="1">
    <location>
        <begin position="277"/>
        <end position="451"/>
    </location>
</feature>
<dbReference type="PROSITE" id="PS50994">
    <property type="entry name" value="INTEGRASE"/>
    <property type="match status" value="1"/>
</dbReference>